<dbReference type="InterPro" id="IPR001296">
    <property type="entry name" value="Glyco_trans_1"/>
</dbReference>
<proteinExistence type="predicted"/>
<dbReference type="GO" id="GO:0009103">
    <property type="term" value="P:lipopolysaccharide biosynthetic process"/>
    <property type="evidence" value="ECO:0007669"/>
    <property type="project" value="TreeGrafter"/>
</dbReference>
<organism evidence="4">
    <name type="scientific">Klebsiella pneumoniae</name>
    <dbReference type="NCBI Taxonomy" id="573"/>
    <lineage>
        <taxon>Bacteria</taxon>
        <taxon>Pseudomonadati</taxon>
        <taxon>Pseudomonadota</taxon>
        <taxon>Gammaproteobacteria</taxon>
        <taxon>Enterobacterales</taxon>
        <taxon>Enterobacteriaceae</taxon>
        <taxon>Klebsiella/Raoultella group</taxon>
        <taxon>Klebsiella</taxon>
        <taxon>Klebsiella pneumoniae complex</taxon>
    </lineage>
</organism>
<reference evidence="4" key="2">
    <citation type="submission" date="2016-08" db="EMBL/GenBank/DDBJ databases">
        <title>Klebsiella loci capsule.</title>
        <authorList>
            <person name="Holt K.E."/>
            <person name="Thomson N.R."/>
        </authorList>
    </citation>
    <scope>NUCLEOTIDE SEQUENCE</scope>
    <source>
        <strain evidence="4">KSB1_1C</strain>
    </source>
</reference>
<dbReference type="PATRIC" id="fig|573.1644.peg.2650"/>
<gene>
    <name evidence="4" type="primary">wcuI</name>
    <name evidence="4" type="synonym">KL136_00016</name>
</gene>
<reference evidence="4" key="1">
    <citation type="submission" date="2016-07" db="EMBL/GenBank/DDBJ databases">
        <authorList>
            <person name="Informatics P."/>
        </authorList>
    </citation>
    <scope>NUCLEOTIDE SEQUENCE</scope>
    <source>
        <strain evidence="4">KSB1_1C</strain>
    </source>
</reference>
<name>A0A1C3SZQ8_KLEPN</name>
<dbReference type="InterPro" id="IPR028098">
    <property type="entry name" value="Glyco_trans_4-like_N"/>
</dbReference>
<dbReference type="Gene3D" id="3.40.50.2000">
    <property type="entry name" value="Glycogen Phosphorylase B"/>
    <property type="match status" value="2"/>
</dbReference>
<dbReference type="Pfam" id="PF13439">
    <property type="entry name" value="Glyco_transf_4"/>
    <property type="match status" value="1"/>
</dbReference>
<evidence type="ECO:0000256" key="1">
    <source>
        <dbReference type="ARBA" id="ARBA00022679"/>
    </source>
</evidence>
<dbReference type="AlphaFoldDB" id="A0A1C3SZQ8"/>
<dbReference type="PANTHER" id="PTHR46401:SF2">
    <property type="entry name" value="GLYCOSYLTRANSFERASE WBBK-RELATED"/>
    <property type="match status" value="1"/>
</dbReference>
<keyword evidence="1 4" id="KW-0808">Transferase</keyword>
<dbReference type="SUPFAM" id="SSF53756">
    <property type="entry name" value="UDP-Glycosyltransferase/glycogen phosphorylase"/>
    <property type="match status" value="1"/>
</dbReference>
<evidence type="ECO:0000259" key="3">
    <source>
        <dbReference type="Pfam" id="PF13439"/>
    </source>
</evidence>
<feature type="domain" description="Glycosyltransferase subfamily 4-like N-terminal" evidence="3">
    <location>
        <begin position="98"/>
        <end position="166"/>
    </location>
</feature>
<accession>A0A1C3SZQ8</accession>
<feature type="domain" description="Glycosyl transferase family 1" evidence="2">
    <location>
        <begin position="183"/>
        <end position="330"/>
    </location>
</feature>
<dbReference type="GO" id="GO:0016757">
    <property type="term" value="F:glycosyltransferase activity"/>
    <property type="evidence" value="ECO:0007669"/>
    <property type="project" value="InterPro"/>
</dbReference>
<dbReference type="PANTHER" id="PTHR46401">
    <property type="entry name" value="GLYCOSYLTRANSFERASE WBBK-RELATED"/>
    <property type="match status" value="1"/>
</dbReference>
<protein>
    <submittedName>
        <fullName evidence="4">Glycosyltransferase</fullName>
    </submittedName>
</protein>
<dbReference type="EMBL" id="LT603712">
    <property type="protein sequence ID" value="SCA95910.1"/>
    <property type="molecule type" value="Genomic_DNA"/>
</dbReference>
<dbReference type="CDD" id="cd03809">
    <property type="entry name" value="GT4_MtfB-like"/>
    <property type="match status" value="1"/>
</dbReference>
<dbReference type="RefSeq" id="WP_072060779.1">
    <property type="nucleotide sequence ID" value="NZ_AP026912.1"/>
</dbReference>
<dbReference type="Pfam" id="PF00534">
    <property type="entry name" value="Glycos_transf_1"/>
    <property type="match status" value="1"/>
</dbReference>
<evidence type="ECO:0000313" key="4">
    <source>
        <dbReference type="EMBL" id="SCA95910.1"/>
    </source>
</evidence>
<sequence>MIYINGRFLLQRVTGVQRFSFELIKSLVEIRDDIIILLPEGEVKYDLTFLDGNKNKIEVIQGGKGHFWEQFTLPAYLIMRKSPLLINLCNTAPVIYKNQIVTHHDITYKKYPKSFSLPFRFFYNTAPRAFLKNSKFVITVSEFSRNEICNHYKIDKNKVSVVYNAVSGAFSVAKENNSPGIVRPYFLAVSSHAYHKNFHGLIEEFSCLPSDINIELKIIGSGANSFKVDGLQAGNENIKFIGRVADDELVYLYQNAIGFIFPSLYEGFGIPPLEAQACGCPVIASDRSVMPEVLQDSVLYFNPLEKNDLCSKIVEFMATPSISDRLREKGFNNIKRFSWGQSAQKLNAIINKHLKKEG</sequence>
<evidence type="ECO:0000259" key="2">
    <source>
        <dbReference type="Pfam" id="PF00534"/>
    </source>
</evidence>